<sequence length="168" mass="20056">MGCINTVDKDQKIEKIKELIDIFNSIEQQFYELNKSFYKNIRKQINKTQLKVKYNLVILFQNFNNQDTQCSIPSDLNIDSEYIQQYYQKIEEFQDYLQCNICKASLALQSCGQKYTNNIHYLILERYINKFYHFAYEFQIPDIKQNKKQKHVGTLDDIGSLCESVIMD</sequence>
<accession>Q24CQ8</accession>
<proteinExistence type="predicted"/>
<evidence type="ECO:0000313" key="1">
    <source>
        <dbReference type="EMBL" id="EAS05568.1"/>
    </source>
</evidence>
<dbReference type="KEGG" id="tet:TTHERM_01512230"/>
<dbReference type="AlphaFoldDB" id="Q24CQ8"/>
<dbReference type="HOGENOM" id="CLU_135337_0_0_1"/>
<dbReference type="InParanoid" id="Q24CQ8"/>
<protein>
    <submittedName>
        <fullName evidence="1">Uncharacterized protein</fullName>
    </submittedName>
</protein>
<evidence type="ECO:0000313" key="2">
    <source>
        <dbReference type="Proteomes" id="UP000009168"/>
    </source>
</evidence>
<organism evidence="1 2">
    <name type="scientific">Tetrahymena thermophila (strain SB210)</name>
    <dbReference type="NCBI Taxonomy" id="312017"/>
    <lineage>
        <taxon>Eukaryota</taxon>
        <taxon>Sar</taxon>
        <taxon>Alveolata</taxon>
        <taxon>Ciliophora</taxon>
        <taxon>Intramacronucleata</taxon>
        <taxon>Oligohymenophorea</taxon>
        <taxon>Hymenostomatida</taxon>
        <taxon>Tetrahymenina</taxon>
        <taxon>Tetrahymenidae</taxon>
        <taxon>Tetrahymena</taxon>
    </lineage>
</organism>
<name>Q24CQ8_TETTS</name>
<gene>
    <name evidence="1" type="ORF">TTHERM_01512230</name>
</gene>
<dbReference type="RefSeq" id="XP_001025813.1">
    <property type="nucleotide sequence ID" value="XM_001025813.1"/>
</dbReference>
<dbReference type="GeneID" id="7827355"/>
<keyword evidence="2" id="KW-1185">Reference proteome</keyword>
<dbReference type="Proteomes" id="UP000009168">
    <property type="component" value="Unassembled WGS sequence"/>
</dbReference>
<reference evidence="2" key="1">
    <citation type="journal article" date="2006" name="PLoS Biol.">
        <title>Macronuclear genome sequence of the ciliate Tetrahymena thermophila, a model eukaryote.</title>
        <authorList>
            <person name="Eisen J.A."/>
            <person name="Coyne R.S."/>
            <person name="Wu M."/>
            <person name="Wu D."/>
            <person name="Thiagarajan M."/>
            <person name="Wortman J.R."/>
            <person name="Badger J.H."/>
            <person name="Ren Q."/>
            <person name="Amedeo P."/>
            <person name="Jones K.M."/>
            <person name="Tallon L.J."/>
            <person name="Delcher A.L."/>
            <person name="Salzberg S.L."/>
            <person name="Silva J.C."/>
            <person name="Haas B.J."/>
            <person name="Majoros W.H."/>
            <person name="Farzad M."/>
            <person name="Carlton J.M."/>
            <person name="Smith R.K. Jr."/>
            <person name="Garg J."/>
            <person name="Pearlman R.E."/>
            <person name="Karrer K.M."/>
            <person name="Sun L."/>
            <person name="Manning G."/>
            <person name="Elde N.C."/>
            <person name="Turkewitz A.P."/>
            <person name="Asai D.J."/>
            <person name="Wilkes D.E."/>
            <person name="Wang Y."/>
            <person name="Cai H."/>
            <person name="Collins K."/>
            <person name="Stewart B.A."/>
            <person name="Lee S.R."/>
            <person name="Wilamowska K."/>
            <person name="Weinberg Z."/>
            <person name="Ruzzo W.L."/>
            <person name="Wloga D."/>
            <person name="Gaertig J."/>
            <person name="Frankel J."/>
            <person name="Tsao C.-C."/>
            <person name="Gorovsky M.A."/>
            <person name="Keeling P.J."/>
            <person name="Waller R.F."/>
            <person name="Patron N.J."/>
            <person name="Cherry J.M."/>
            <person name="Stover N.A."/>
            <person name="Krieger C.J."/>
            <person name="del Toro C."/>
            <person name="Ryder H.F."/>
            <person name="Williamson S.C."/>
            <person name="Barbeau R.A."/>
            <person name="Hamilton E.P."/>
            <person name="Orias E."/>
        </authorList>
    </citation>
    <scope>NUCLEOTIDE SEQUENCE [LARGE SCALE GENOMIC DNA]</scope>
    <source>
        <strain evidence="2">SB210</strain>
    </source>
</reference>
<dbReference type="EMBL" id="GG662357">
    <property type="protein sequence ID" value="EAS05568.1"/>
    <property type="molecule type" value="Genomic_DNA"/>
</dbReference>